<dbReference type="EMBL" id="JAWWNJ010000016">
    <property type="protein sequence ID" value="KAK7039654.1"/>
    <property type="molecule type" value="Genomic_DNA"/>
</dbReference>
<evidence type="ECO:0000313" key="1">
    <source>
        <dbReference type="EMBL" id="KAK7039654.1"/>
    </source>
</evidence>
<gene>
    <name evidence="1" type="ORF">R3P38DRAFT_2769788</name>
</gene>
<proteinExistence type="predicted"/>
<comment type="caution">
    <text evidence="1">The sequence shown here is derived from an EMBL/GenBank/DDBJ whole genome shotgun (WGS) entry which is preliminary data.</text>
</comment>
<accession>A0AAW0CNY0</accession>
<protein>
    <submittedName>
        <fullName evidence="1">Uncharacterized protein</fullName>
    </submittedName>
</protein>
<dbReference type="AlphaFoldDB" id="A0AAW0CNY0"/>
<dbReference type="Proteomes" id="UP001362999">
    <property type="component" value="Unassembled WGS sequence"/>
</dbReference>
<evidence type="ECO:0000313" key="2">
    <source>
        <dbReference type="Proteomes" id="UP001362999"/>
    </source>
</evidence>
<name>A0AAW0CNY0_9AGAR</name>
<keyword evidence="2" id="KW-1185">Reference proteome</keyword>
<reference evidence="1 2" key="1">
    <citation type="journal article" date="2024" name="J Genomics">
        <title>Draft genome sequencing and assembly of Favolaschia claudopus CIRM-BRFM 2984 isolated from oak limbs.</title>
        <authorList>
            <person name="Navarro D."/>
            <person name="Drula E."/>
            <person name="Chaduli D."/>
            <person name="Cazenave R."/>
            <person name="Ahrendt S."/>
            <person name="Wang J."/>
            <person name="Lipzen A."/>
            <person name="Daum C."/>
            <person name="Barry K."/>
            <person name="Grigoriev I.V."/>
            <person name="Favel A."/>
            <person name="Rosso M.N."/>
            <person name="Martin F."/>
        </authorList>
    </citation>
    <scope>NUCLEOTIDE SEQUENCE [LARGE SCALE GENOMIC DNA]</scope>
    <source>
        <strain evidence="1 2">CIRM-BRFM 2984</strain>
    </source>
</reference>
<organism evidence="1 2">
    <name type="scientific">Favolaschia claudopus</name>
    <dbReference type="NCBI Taxonomy" id="2862362"/>
    <lineage>
        <taxon>Eukaryota</taxon>
        <taxon>Fungi</taxon>
        <taxon>Dikarya</taxon>
        <taxon>Basidiomycota</taxon>
        <taxon>Agaricomycotina</taxon>
        <taxon>Agaricomycetes</taxon>
        <taxon>Agaricomycetidae</taxon>
        <taxon>Agaricales</taxon>
        <taxon>Marasmiineae</taxon>
        <taxon>Mycenaceae</taxon>
        <taxon>Favolaschia</taxon>
    </lineage>
</organism>
<sequence length="211" mass="23576">MYESNCQTSLGVQTGGRISTTSLCRRRSYGRLNLGKEACSEKNNLTLDPLLMPVPKTIPLDQRTDDEDLDVPQFIISRRREETRPKFKDQIKMSTSSYLFDSASGQVKAAPPYCTSAATPVRPRFNPTAALFPSYLLETWAAFISAPIEFDHSRASESSYWNTVTQLEEGLSTSIFNLNMSTLHAINTQPSVPPLFRQLAVSSSVFILSWP</sequence>